<protein>
    <submittedName>
        <fullName evidence="1">Uncharacterized protein</fullName>
    </submittedName>
</protein>
<reference evidence="1 2" key="1">
    <citation type="submission" date="2014-04" db="EMBL/GenBank/DDBJ databases">
        <authorList>
            <consortium name="DOE Joint Genome Institute"/>
            <person name="Kuo A."/>
            <person name="Martino E."/>
            <person name="Perotto S."/>
            <person name="Kohler A."/>
            <person name="Nagy L.G."/>
            <person name="Floudas D."/>
            <person name="Copeland A."/>
            <person name="Barry K.W."/>
            <person name="Cichocki N."/>
            <person name="Veneault-Fourrey C."/>
            <person name="LaButti K."/>
            <person name="Lindquist E.A."/>
            <person name="Lipzen A."/>
            <person name="Lundell T."/>
            <person name="Morin E."/>
            <person name="Murat C."/>
            <person name="Sun H."/>
            <person name="Tunlid A."/>
            <person name="Henrissat B."/>
            <person name="Grigoriev I.V."/>
            <person name="Hibbett D.S."/>
            <person name="Martin F."/>
            <person name="Nordberg H.P."/>
            <person name="Cantor M.N."/>
            <person name="Hua S.X."/>
        </authorList>
    </citation>
    <scope>NUCLEOTIDE SEQUENCE [LARGE SCALE GENOMIC DNA]</scope>
    <source>
        <strain evidence="1 2">Zn</strain>
    </source>
</reference>
<accession>A0A0C3H848</accession>
<dbReference type="AlphaFoldDB" id="A0A0C3H848"/>
<sequence>MSSASLRRSITSSDPRSPLQLSSLVTSFPQHQIITSFQTFQVSPLRYSPRRTTPSPIYARPARAFLHDDAAPEPSRLVKRRRSSSLAKLLTPHSSTAGMPGVCACGHGRKSIKHLVRDCPKFEAERERLISQSLENSSPLPRSTVEISAQLPQQQNLVQIVRRRTKTLLGKVNIVDAQKDRDEKRPALTAVI</sequence>
<dbReference type="InParanoid" id="A0A0C3H848"/>
<dbReference type="OrthoDB" id="3230070at2759"/>
<evidence type="ECO:0000313" key="1">
    <source>
        <dbReference type="EMBL" id="KIM99449.1"/>
    </source>
</evidence>
<dbReference type="Proteomes" id="UP000054321">
    <property type="component" value="Unassembled WGS sequence"/>
</dbReference>
<dbReference type="EMBL" id="KN832878">
    <property type="protein sequence ID" value="KIM99449.1"/>
    <property type="molecule type" value="Genomic_DNA"/>
</dbReference>
<gene>
    <name evidence="1" type="ORF">OIDMADRAFT_146119</name>
</gene>
<keyword evidence="2" id="KW-1185">Reference proteome</keyword>
<reference evidence="2" key="2">
    <citation type="submission" date="2015-01" db="EMBL/GenBank/DDBJ databases">
        <title>Evolutionary Origins and Diversification of the Mycorrhizal Mutualists.</title>
        <authorList>
            <consortium name="DOE Joint Genome Institute"/>
            <consortium name="Mycorrhizal Genomics Consortium"/>
            <person name="Kohler A."/>
            <person name="Kuo A."/>
            <person name="Nagy L.G."/>
            <person name="Floudas D."/>
            <person name="Copeland A."/>
            <person name="Barry K.W."/>
            <person name="Cichocki N."/>
            <person name="Veneault-Fourrey C."/>
            <person name="LaButti K."/>
            <person name="Lindquist E.A."/>
            <person name="Lipzen A."/>
            <person name="Lundell T."/>
            <person name="Morin E."/>
            <person name="Murat C."/>
            <person name="Riley R."/>
            <person name="Ohm R."/>
            <person name="Sun H."/>
            <person name="Tunlid A."/>
            <person name="Henrissat B."/>
            <person name="Grigoriev I.V."/>
            <person name="Hibbett D.S."/>
            <person name="Martin F."/>
        </authorList>
    </citation>
    <scope>NUCLEOTIDE SEQUENCE [LARGE SCALE GENOMIC DNA]</scope>
    <source>
        <strain evidence="2">Zn</strain>
    </source>
</reference>
<proteinExistence type="predicted"/>
<organism evidence="1 2">
    <name type="scientific">Oidiodendron maius (strain Zn)</name>
    <dbReference type="NCBI Taxonomy" id="913774"/>
    <lineage>
        <taxon>Eukaryota</taxon>
        <taxon>Fungi</taxon>
        <taxon>Dikarya</taxon>
        <taxon>Ascomycota</taxon>
        <taxon>Pezizomycotina</taxon>
        <taxon>Leotiomycetes</taxon>
        <taxon>Leotiomycetes incertae sedis</taxon>
        <taxon>Myxotrichaceae</taxon>
        <taxon>Oidiodendron</taxon>
    </lineage>
</organism>
<name>A0A0C3H848_OIDMZ</name>
<dbReference type="HOGENOM" id="CLU_1415577_0_0_1"/>
<evidence type="ECO:0000313" key="2">
    <source>
        <dbReference type="Proteomes" id="UP000054321"/>
    </source>
</evidence>